<dbReference type="Proteomes" id="UP000177026">
    <property type="component" value="Unassembled WGS sequence"/>
</dbReference>
<organism evidence="2 3">
    <name type="scientific">Candidatus Roizmanbacteria bacterium RIFCSPHIGHO2_01_FULL_39_8</name>
    <dbReference type="NCBI Taxonomy" id="1802033"/>
    <lineage>
        <taxon>Bacteria</taxon>
        <taxon>Candidatus Roizmaniibacteriota</taxon>
    </lineage>
</organism>
<protein>
    <recommendedName>
        <fullName evidence="4">DUF4446 domain-containing protein</fullName>
    </recommendedName>
</protein>
<keyword evidence="1" id="KW-1133">Transmembrane helix</keyword>
<dbReference type="Pfam" id="PF14584">
    <property type="entry name" value="DUF4446"/>
    <property type="match status" value="1"/>
</dbReference>
<accession>A0A1F7GRN8</accession>
<keyword evidence="1" id="KW-0812">Transmembrane</keyword>
<dbReference type="InterPro" id="IPR027981">
    <property type="entry name" value="DUF4446"/>
</dbReference>
<dbReference type="AlphaFoldDB" id="A0A1F7GRN8"/>
<evidence type="ECO:0000313" key="2">
    <source>
        <dbReference type="EMBL" id="OGK21112.1"/>
    </source>
</evidence>
<evidence type="ECO:0000256" key="1">
    <source>
        <dbReference type="SAM" id="Phobius"/>
    </source>
</evidence>
<feature type="transmembrane region" description="Helical" evidence="1">
    <location>
        <begin position="6"/>
        <end position="22"/>
    </location>
</feature>
<evidence type="ECO:0008006" key="4">
    <source>
        <dbReference type="Google" id="ProtNLM"/>
    </source>
</evidence>
<proteinExistence type="predicted"/>
<sequence length="148" mass="17576">MEFYAVAVFFFIWLIFLTWIVIKTQRHYQSLISNTNKKRIEEILEDLLEKDKRFSAQIDRLSKLLTEMIQHSRMSFRKIGLVSYNPFERIGGEQSFVLAILNEYNSGFVINFIYTREGLRSYIKKVKEGKGDKYELSEEEIEAIKKST</sequence>
<comment type="caution">
    <text evidence="2">The sequence shown here is derived from an EMBL/GenBank/DDBJ whole genome shotgun (WGS) entry which is preliminary data.</text>
</comment>
<name>A0A1F7GRN8_9BACT</name>
<dbReference type="EMBL" id="MFZI01000021">
    <property type="protein sequence ID" value="OGK21112.1"/>
    <property type="molecule type" value="Genomic_DNA"/>
</dbReference>
<reference evidence="2 3" key="1">
    <citation type="journal article" date="2016" name="Nat. Commun.">
        <title>Thousands of microbial genomes shed light on interconnected biogeochemical processes in an aquifer system.</title>
        <authorList>
            <person name="Anantharaman K."/>
            <person name="Brown C.T."/>
            <person name="Hug L.A."/>
            <person name="Sharon I."/>
            <person name="Castelle C.J."/>
            <person name="Probst A.J."/>
            <person name="Thomas B.C."/>
            <person name="Singh A."/>
            <person name="Wilkins M.J."/>
            <person name="Karaoz U."/>
            <person name="Brodie E.L."/>
            <person name="Williams K.H."/>
            <person name="Hubbard S.S."/>
            <person name="Banfield J.F."/>
        </authorList>
    </citation>
    <scope>NUCLEOTIDE SEQUENCE [LARGE SCALE GENOMIC DNA]</scope>
</reference>
<keyword evidence="1" id="KW-0472">Membrane</keyword>
<evidence type="ECO:0000313" key="3">
    <source>
        <dbReference type="Proteomes" id="UP000177026"/>
    </source>
</evidence>
<gene>
    <name evidence="2" type="ORF">A2866_02850</name>
</gene>